<feature type="compositionally biased region" description="Polar residues" evidence="8">
    <location>
        <begin position="61"/>
        <end position="73"/>
    </location>
</feature>
<feature type="transmembrane region" description="Helical" evidence="9">
    <location>
        <begin position="272"/>
        <end position="292"/>
    </location>
</feature>
<dbReference type="EMBL" id="VIGI01000002">
    <property type="protein sequence ID" value="KAB8303248.1"/>
    <property type="molecule type" value="Genomic_DNA"/>
</dbReference>
<feature type="compositionally biased region" description="Acidic residues" evidence="8">
    <location>
        <begin position="628"/>
        <end position="641"/>
    </location>
</feature>
<comment type="subunit">
    <text evidence="4">Homooligomer.</text>
</comment>
<feature type="transmembrane region" description="Helical" evidence="9">
    <location>
        <begin position="486"/>
        <end position="504"/>
    </location>
</feature>
<evidence type="ECO:0000256" key="9">
    <source>
        <dbReference type="SAM" id="Phobius"/>
    </source>
</evidence>
<feature type="transmembrane region" description="Helical" evidence="9">
    <location>
        <begin position="582"/>
        <end position="600"/>
    </location>
</feature>
<evidence type="ECO:0000256" key="7">
    <source>
        <dbReference type="ARBA" id="ARBA00023136"/>
    </source>
</evidence>
<keyword evidence="12" id="KW-1185">Reference proteome</keyword>
<dbReference type="InterPro" id="IPR050186">
    <property type="entry name" value="TPT_transporter"/>
</dbReference>
<feature type="transmembrane region" description="Helical" evidence="9">
    <location>
        <begin position="393"/>
        <end position="417"/>
    </location>
</feature>
<dbReference type="Pfam" id="PF03151">
    <property type="entry name" value="TPT"/>
    <property type="match status" value="1"/>
</dbReference>
<evidence type="ECO:0000256" key="2">
    <source>
        <dbReference type="ARBA" id="ARBA00004477"/>
    </source>
</evidence>
<dbReference type="PANTHER" id="PTHR11132">
    <property type="entry name" value="SOLUTE CARRIER FAMILY 35"/>
    <property type="match status" value="1"/>
</dbReference>
<dbReference type="GO" id="GO:0005789">
    <property type="term" value="C:endoplasmic reticulum membrane"/>
    <property type="evidence" value="ECO:0007669"/>
    <property type="project" value="UniProtKB-SubCell"/>
</dbReference>
<feature type="compositionally biased region" description="Basic residues" evidence="8">
    <location>
        <begin position="232"/>
        <end position="242"/>
    </location>
</feature>
<feature type="region of interest" description="Disordered" evidence="8">
    <location>
        <begin position="1"/>
        <end position="20"/>
    </location>
</feature>
<feature type="domain" description="Sugar phosphate transporter" evidence="10">
    <location>
        <begin position="276"/>
        <end position="598"/>
    </location>
</feature>
<dbReference type="OrthoDB" id="18894at2759"/>
<dbReference type="Proteomes" id="UP000326757">
    <property type="component" value="Unassembled WGS sequence"/>
</dbReference>
<feature type="transmembrane region" description="Helical" evidence="9">
    <location>
        <begin position="424"/>
        <end position="445"/>
    </location>
</feature>
<name>A0A5N6KHW0_MONLA</name>
<evidence type="ECO:0000256" key="5">
    <source>
        <dbReference type="ARBA" id="ARBA00022692"/>
    </source>
</evidence>
<feature type="region of interest" description="Disordered" evidence="8">
    <location>
        <begin position="25"/>
        <end position="245"/>
    </location>
</feature>
<feature type="region of interest" description="Disordered" evidence="8">
    <location>
        <begin position="613"/>
        <end position="686"/>
    </location>
</feature>
<evidence type="ECO:0000259" key="10">
    <source>
        <dbReference type="Pfam" id="PF03151"/>
    </source>
</evidence>
<feature type="compositionally biased region" description="Basic and acidic residues" evidence="8">
    <location>
        <begin position="660"/>
        <end position="669"/>
    </location>
</feature>
<organism evidence="11 12">
    <name type="scientific">Monilinia laxa</name>
    <name type="common">Brown rot fungus</name>
    <name type="synonym">Sclerotinia laxa</name>
    <dbReference type="NCBI Taxonomy" id="61186"/>
    <lineage>
        <taxon>Eukaryota</taxon>
        <taxon>Fungi</taxon>
        <taxon>Dikarya</taxon>
        <taxon>Ascomycota</taxon>
        <taxon>Pezizomycotina</taxon>
        <taxon>Leotiomycetes</taxon>
        <taxon>Helotiales</taxon>
        <taxon>Sclerotiniaceae</taxon>
        <taxon>Monilinia</taxon>
    </lineage>
</organism>
<comment type="similarity">
    <text evidence="3">Belongs to the TPT transporter family. SLC35D subfamily.</text>
</comment>
<evidence type="ECO:0000256" key="6">
    <source>
        <dbReference type="ARBA" id="ARBA00022989"/>
    </source>
</evidence>
<feature type="transmembrane region" description="Helical" evidence="9">
    <location>
        <begin position="554"/>
        <end position="576"/>
    </location>
</feature>
<dbReference type="AlphaFoldDB" id="A0A5N6KHW0"/>
<evidence type="ECO:0000256" key="1">
    <source>
        <dbReference type="ARBA" id="ARBA00003420"/>
    </source>
</evidence>
<comment type="function">
    <text evidence="1">Involved in the import of GDP-mannose from the cytoplasm into the Golgi lumen.</text>
</comment>
<keyword evidence="5 9" id="KW-0812">Transmembrane</keyword>
<evidence type="ECO:0000256" key="4">
    <source>
        <dbReference type="ARBA" id="ARBA00011182"/>
    </source>
</evidence>
<proteinExistence type="inferred from homology"/>
<feature type="compositionally biased region" description="Low complexity" evidence="8">
    <location>
        <begin position="95"/>
        <end position="125"/>
    </location>
</feature>
<sequence>MALEETAFKISAQHHSQLEEEEITTAFTPTPTVTSPHTDTPHTHTHTHTTTTTTTTTTIPISDQTSIPDTSFESSHSHSHPQSNPHPHPHPHPHPYYNSISISNQPSQSHFPIKTLSRTSTSEASTRSEEELLEPDAATALADLRPTDPNMNPQPSGHRRRRSSMMNNLDTSSRAPRAKRSPRSATFGGDSKLGDRVSDDDSRSTSDDMELNNFSEEGDLQDDEETGLTAKSKAKRKKKKIRNQSMDHRIVGDNIVTKDEKKEADWNVVRKSLMNGVLISLWYIFSLSISIYNKWMFDPNHLNFHFPLFTTCMHMLVQFSLSSLVLYFLPQFRPRYDSISNPHNTHVSDSDMAQHEVDMKKPLMTRMFYFTRIGPCGMATGLDIGLGNMSLKFITLTFYTMCKSSALAFVLLFAFVFRLETPSWRLVGIIFTMTIGVVMMVFGEVDFSTKGFVLVIFAAFFSGFRWGLTQILLLRNPATSNPFSSIFYLAPIMFASLLIIATPVEGFPALWEGLQVLVEVKGPIFGPLLLLFPGCIAFCMTASEFALLQRTSVVTLSIAGIFKEVVTISAAGIVFHDPLTPINISGLFVTIGAIAAYNWIKIRKMREDAQNEARRIHEATERARESGSDADGEDGESDWDGQEGNYVTSDGGVLPNPDRFQAKKGESSRAESAPLVGGSSKKDLSD</sequence>
<feature type="compositionally biased region" description="Low complexity" evidence="8">
    <location>
        <begin position="48"/>
        <end position="60"/>
    </location>
</feature>
<feature type="transmembrane region" description="Helical" evidence="9">
    <location>
        <begin position="369"/>
        <end position="387"/>
    </location>
</feature>
<protein>
    <recommendedName>
        <fullName evidence="10">Sugar phosphate transporter domain-containing protein</fullName>
    </recommendedName>
</protein>
<feature type="compositionally biased region" description="Low complexity" evidence="8">
    <location>
        <begin position="25"/>
        <end position="38"/>
    </location>
</feature>
<keyword evidence="6 9" id="KW-1133">Transmembrane helix</keyword>
<evidence type="ECO:0000313" key="11">
    <source>
        <dbReference type="EMBL" id="KAB8303248.1"/>
    </source>
</evidence>
<feature type="compositionally biased region" description="Basic and acidic residues" evidence="8">
    <location>
        <begin position="192"/>
        <end position="206"/>
    </location>
</feature>
<evidence type="ECO:0000256" key="3">
    <source>
        <dbReference type="ARBA" id="ARBA00010425"/>
    </source>
</evidence>
<evidence type="ECO:0000313" key="12">
    <source>
        <dbReference type="Proteomes" id="UP000326757"/>
    </source>
</evidence>
<feature type="transmembrane region" description="Helical" evidence="9">
    <location>
        <begin position="304"/>
        <end position="329"/>
    </location>
</feature>
<feature type="transmembrane region" description="Helical" evidence="9">
    <location>
        <begin position="524"/>
        <end position="547"/>
    </location>
</feature>
<gene>
    <name evidence="11" type="ORF">EYC80_004691</name>
</gene>
<keyword evidence="7 9" id="KW-0472">Membrane</keyword>
<feature type="compositionally biased region" description="Acidic residues" evidence="8">
    <location>
        <begin position="216"/>
        <end position="226"/>
    </location>
</feature>
<accession>A0A5N6KHW0</accession>
<comment type="caution">
    <text evidence="11">The sequence shown here is derived from an EMBL/GenBank/DDBJ whole genome shotgun (WGS) entry which is preliminary data.</text>
</comment>
<feature type="compositionally biased region" description="Basic and acidic residues" evidence="8">
    <location>
        <begin position="613"/>
        <end position="627"/>
    </location>
</feature>
<evidence type="ECO:0000256" key="8">
    <source>
        <dbReference type="SAM" id="MobiDB-lite"/>
    </source>
</evidence>
<feature type="transmembrane region" description="Helical" evidence="9">
    <location>
        <begin position="451"/>
        <end position="474"/>
    </location>
</feature>
<reference evidence="11 12" key="1">
    <citation type="submission" date="2019-06" db="EMBL/GenBank/DDBJ databases">
        <title>Genome Sequence of the Brown Rot Fungal Pathogen Monilinia laxa.</title>
        <authorList>
            <person name="De Miccolis Angelini R.M."/>
            <person name="Landi L."/>
            <person name="Abate D."/>
            <person name="Pollastro S."/>
            <person name="Romanazzi G."/>
            <person name="Faretra F."/>
        </authorList>
    </citation>
    <scope>NUCLEOTIDE SEQUENCE [LARGE SCALE GENOMIC DNA]</scope>
    <source>
        <strain evidence="11 12">Mlax316</strain>
    </source>
</reference>
<dbReference type="InterPro" id="IPR004853">
    <property type="entry name" value="Sugar_P_trans_dom"/>
</dbReference>
<comment type="subcellular location">
    <subcellularLocation>
        <location evidence="2">Endoplasmic reticulum membrane</location>
        <topology evidence="2">Multi-pass membrane protein</topology>
    </subcellularLocation>
</comment>